<dbReference type="EMBL" id="CAADFC020000004">
    <property type="protein sequence ID" value="VIO66213.1"/>
    <property type="molecule type" value="Genomic_DNA"/>
</dbReference>
<dbReference type="AlphaFoldDB" id="A0A508SUP0"/>
<accession>A0A508SUP0</accession>
<sequence length="361" mass="40199">MANKKVVVAGATGLVGSAALRHFGLDESSERIALSRRKPRDLYGARHVPIDLTSAEDCRRVVAELRGATHLVYAALYEAPNLVDGWRDARQIETNDLMLRNLMGALEPVAPELKHVALLQGTKAYGVHVRPLTVPAREGRSEMYEQPNFYWAQENFLRALQQGKSWHWSILRPVLIIGEAMGGAMDLIPPLGVYAAMLREQGRPLDYPGGAARVAQAVDVDLLARAIAWSGEAAAARNEVFNVTNGDVFTWENIWPAIADALEMKPGQHVPLSLAQEYPKWIAPWDELRKKHNLIAPGLEEFVGLSFQYADYSMRYGQTESGPPSIVSTVKINQAGFTEMMDTEAMFRKWFKLAKARRLLP</sequence>
<reference evidence="2" key="1">
    <citation type="submission" date="2019-02" db="EMBL/GenBank/DDBJ databases">
        <authorList>
            <person name="Pothier F.J."/>
        </authorList>
    </citation>
    <scope>NUCLEOTIDE SEQUENCE</scope>
    <source>
        <strain evidence="2">CI-1B</strain>
    </source>
</reference>
<dbReference type="RefSeq" id="WP_139857900.1">
    <property type="nucleotide sequence ID" value="NZ_CAADFC020000004.1"/>
</dbReference>
<gene>
    <name evidence="2" type="ORF">CI1B_13260</name>
</gene>
<dbReference type="OrthoDB" id="4392084at2"/>
<dbReference type="SUPFAM" id="SSF51735">
    <property type="entry name" value="NAD(P)-binding Rossmann-fold domains"/>
    <property type="match status" value="1"/>
</dbReference>
<evidence type="ECO:0000313" key="2">
    <source>
        <dbReference type="EMBL" id="VIO66213.1"/>
    </source>
</evidence>
<dbReference type="Gene3D" id="3.40.50.720">
    <property type="entry name" value="NAD(P)-binding Rossmann-like Domain"/>
    <property type="match status" value="1"/>
</dbReference>
<dbReference type="CDD" id="cd08948">
    <property type="entry name" value="5beta-POR_like_SDR_a"/>
    <property type="match status" value="1"/>
</dbReference>
<dbReference type="PANTHER" id="PTHR32487">
    <property type="entry name" value="3-OXO-DELTA(4,5)-STEROID 5-BETA-REDUCTASE"/>
    <property type="match status" value="1"/>
</dbReference>
<dbReference type="InterPro" id="IPR055222">
    <property type="entry name" value="PRISE-like_Rossmann-fold"/>
</dbReference>
<dbReference type="Pfam" id="PF22917">
    <property type="entry name" value="PRISE"/>
    <property type="match status" value="1"/>
</dbReference>
<feature type="domain" description="PRISE-like Rossmann-fold" evidence="1">
    <location>
        <begin position="87"/>
        <end position="265"/>
    </location>
</feature>
<protein>
    <recommendedName>
        <fullName evidence="1">PRISE-like Rossmann-fold domain-containing protein</fullName>
    </recommendedName>
</protein>
<dbReference type="InterPro" id="IPR036291">
    <property type="entry name" value="NAD(P)-bd_dom_sf"/>
</dbReference>
<organism evidence="2 3">
    <name type="scientific">Bradyrhizobium ivorense</name>
    <dbReference type="NCBI Taxonomy" id="2511166"/>
    <lineage>
        <taxon>Bacteria</taxon>
        <taxon>Pseudomonadati</taxon>
        <taxon>Pseudomonadota</taxon>
        <taxon>Alphaproteobacteria</taxon>
        <taxon>Hyphomicrobiales</taxon>
        <taxon>Nitrobacteraceae</taxon>
        <taxon>Bradyrhizobium</taxon>
    </lineage>
</organism>
<evidence type="ECO:0000313" key="3">
    <source>
        <dbReference type="Proteomes" id="UP000328092"/>
    </source>
</evidence>
<name>A0A508SUP0_9BRAD</name>
<proteinExistence type="predicted"/>
<comment type="caution">
    <text evidence="2">The sequence shown here is derived from an EMBL/GenBank/DDBJ whole genome shotgun (WGS) entry which is preliminary data.</text>
</comment>
<keyword evidence="3" id="KW-1185">Reference proteome</keyword>
<dbReference type="PANTHER" id="PTHR32487:SF0">
    <property type="entry name" value="3-OXO-DELTA(4,5)-STEROID 5-BETA-REDUCTASE"/>
    <property type="match status" value="1"/>
</dbReference>
<evidence type="ECO:0000259" key="1">
    <source>
        <dbReference type="Pfam" id="PF22917"/>
    </source>
</evidence>
<dbReference type="Proteomes" id="UP000328092">
    <property type="component" value="Unassembled WGS sequence"/>
</dbReference>